<dbReference type="EC" id="3.1.3.62" evidence="4"/>
<accession>A0A2A4HTK0</accession>
<dbReference type="RefSeq" id="WP_096649595.1">
    <property type="nucleotide sequence ID" value="NZ_NWUX01000001.1"/>
</dbReference>
<comment type="similarity">
    <text evidence="2">Belongs to the histidine acid phosphatase family. MINPP1 subfamily.</text>
</comment>
<dbReference type="Gene3D" id="3.40.50.1240">
    <property type="entry name" value="Phosphoglycerate mutase-like"/>
    <property type="match status" value="1"/>
</dbReference>
<evidence type="ECO:0000256" key="5">
    <source>
        <dbReference type="ARBA" id="ARBA00018097"/>
    </source>
</evidence>
<evidence type="ECO:0000256" key="1">
    <source>
        <dbReference type="ARBA" id="ARBA00004370"/>
    </source>
</evidence>
<dbReference type="AlphaFoldDB" id="A0A2A4HTK0"/>
<evidence type="ECO:0000313" key="16">
    <source>
        <dbReference type="EMBL" id="PCF97401.1"/>
    </source>
</evidence>
<dbReference type="SUPFAM" id="SSF53254">
    <property type="entry name" value="Phosphoglycerate mutase-like"/>
    <property type="match status" value="1"/>
</dbReference>
<comment type="subcellular location">
    <subcellularLocation>
        <location evidence="1">Membrane</location>
    </subcellularLocation>
</comment>
<evidence type="ECO:0000256" key="6">
    <source>
        <dbReference type="ARBA" id="ARBA00022729"/>
    </source>
</evidence>
<evidence type="ECO:0000256" key="8">
    <source>
        <dbReference type="ARBA" id="ARBA00023136"/>
    </source>
</evidence>
<evidence type="ECO:0000256" key="13">
    <source>
        <dbReference type="ARBA" id="ARBA00043832"/>
    </source>
</evidence>
<protein>
    <recommendedName>
        <fullName evidence="5">Multiple inositol polyphosphate phosphatase 1</fullName>
        <ecNumber evidence="4">3.1.3.62</ecNumber>
        <ecNumber evidence="3">3.1.3.80</ecNumber>
    </recommendedName>
    <alternativeName>
        <fullName evidence="9">2,3-bisphosphoglycerate 3-phosphatase</fullName>
    </alternativeName>
</protein>
<dbReference type="EC" id="3.1.3.80" evidence="3"/>
<comment type="catalytic activity">
    <reaction evidence="13">
        <text>(2R)-2,3-bisphosphoglycerate + H2O = (2R)-2-phosphoglycerate + phosphate</text>
        <dbReference type="Rhea" id="RHEA:27381"/>
        <dbReference type="ChEBI" id="CHEBI:15377"/>
        <dbReference type="ChEBI" id="CHEBI:43474"/>
        <dbReference type="ChEBI" id="CHEBI:58248"/>
        <dbReference type="ChEBI" id="CHEBI:58289"/>
        <dbReference type="EC" id="3.1.3.80"/>
    </reaction>
    <physiologicalReaction direction="left-to-right" evidence="13">
        <dbReference type="Rhea" id="RHEA:27382"/>
    </physiologicalReaction>
</comment>
<reference evidence="17" key="1">
    <citation type="submission" date="2017-09" db="EMBL/GenBank/DDBJ databases">
        <authorList>
            <person name="Cho G.-S."/>
            <person name="Oguntoyinbo F.A."/>
            <person name="Cnockaert M."/>
            <person name="Kabisch J."/>
            <person name="Neve H."/>
            <person name="Bockelmann W."/>
            <person name="Wenning M."/>
            <person name="Franz C.M."/>
            <person name="Vandamme P."/>
        </authorList>
    </citation>
    <scope>NUCLEOTIDE SEQUENCE [LARGE SCALE GENOMIC DNA]</scope>
    <source>
        <strain evidence="17">MBT G8648</strain>
    </source>
</reference>
<keyword evidence="14" id="KW-0175">Coiled coil</keyword>
<feature type="coiled-coil region" evidence="14">
    <location>
        <begin position="80"/>
        <end position="114"/>
    </location>
</feature>
<organism evidence="16 17">
    <name type="scientific">Vreelandella nigrificans</name>
    <dbReference type="NCBI Taxonomy" id="2042704"/>
    <lineage>
        <taxon>Bacteria</taxon>
        <taxon>Pseudomonadati</taxon>
        <taxon>Pseudomonadota</taxon>
        <taxon>Gammaproteobacteria</taxon>
        <taxon>Oceanospirillales</taxon>
        <taxon>Halomonadaceae</taxon>
        <taxon>Vreelandella</taxon>
    </lineage>
</organism>
<feature type="chain" id="PRO_5011974767" description="Multiple inositol polyphosphate phosphatase 1" evidence="15">
    <location>
        <begin position="28"/>
        <end position="469"/>
    </location>
</feature>
<dbReference type="PANTHER" id="PTHR20963:SF8">
    <property type="entry name" value="MULTIPLE INOSITOL POLYPHOSPHATE PHOSPHATASE 1"/>
    <property type="match status" value="1"/>
</dbReference>
<comment type="caution">
    <text evidence="16">The sequence shown here is derived from an EMBL/GenBank/DDBJ whole genome shotgun (WGS) entry which is preliminary data.</text>
</comment>
<dbReference type="EMBL" id="NWUX01000001">
    <property type="protein sequence ID" value="PCF97401.1"/>
    <property type="molecule type" value="Genomic_DNA"/>
</dbReference>
<dbReference type="PANTHER" id="PTHR20963">
    <property type="entry name" value="MULTIPLE INOSITOL POLYPHOSPHATE PHOSPHATASE-RELATED"/>
    <property type="match status" value="1"/>
</dbReference>
<evidence type="ECO:0000256" key="4">
    <source>
        <dbReference type="ARBA" id="ARBA00013040"/>
    </source>
</evidence>
<keyword evidence="8" id="KW-0472">Membrane</keyword>
<dbReference type="InterPro" id="IPR000560">
    <property type="entry name" value="His_Pase_clade-2"/>
</dbReference>
<gene>
    <name evidence="16" type="ORF">CPA45_01285</name>
</gene>
<keyword evidence="7" id="KW-0378">Hydrolase</keyword>
<evidence type="ECO:0000256" key="14">
    <source>
        <dbReference type="SAM" id="Coils"/>
    </source>
</evidence>
<dbReference type="OrthoDB" id="9770871at2"/>
<dbReference type="Pfam" id="PF00328">
    <property type="entry name" value="His_Phos_2"/>
    <property type="match status" value="1"/>
</dbReference>
<dbReference type="GO" id="GO:0016020">
    <property type="term" value="C:membrane"/>
    <property type="evidence" value="ECO:0007669"/>
    <property type="project" value="UniProtKB-SubCell"/>
</dbReference>
<evidence type="ECO:0000256" key="2">
    <source>
        <dbReference type="ARBA" id="ARBA00008422"/>
    </source>
</evidence>
<dbReference type="InterPro" id="IPR029033">
    <property type="entry name" value="His_PPase_superfam"/>
</dbReference>
<comment type="catalytic activity">
    <reaction evidence="11">
        <text>1D-myo-inositol 1,2,4,5,6-pentakisphosphate + H2O = 1D-myo-inositol 1,2,5,6-tetrakisphosphate + phosphate</text>
        <dbReference type="Rhea" id="RHEA:77115"/>
        <dbReference type="ChEBI" id="CHEBI:15377"/>
        <dbReference type="ChEBI" id="CHEBI:43474"/>
        <dbReference type="ChEBI" id="CHEBI:57798"/>
        <dbReference type="ChEBI" id="CHEBI:195535"/>
        <dbReference type="EC" id="3.1.3.62"/>
    </reaction>
    <physiologicalReaction direction="left-to-right" evidence="11">
        <dbReference type="Rhea" id="RHEA:77116"/>
    </physiologicalReaction>
</comment>
<feature type="signal peptide" evidence="15">
    <location>
        <begin position="1"/>
        <end position="27"/>
    </location>
</feature>
<keyword evidence="6 15" id="KW-0732">Signal</keyword>
<comment type="catalytic activity">
    <reaction evidence="10">
        <text>1D-myo-inositol 1,2,5,6-tetrakisphosphate + H2O = 1D-myo-inositol 1,2,6-trisphosphate + phosphate</text>
        <dbReference type="Rhea" id="RHEA:77119"/>
        <dbReference type="ChEBI" id="CHEBI:15377"/>
        <dbReference type="ChEBI" id="CHEBI:43474"/>
        <dbReference type="ChEBI" id="CHEBI:195535"/>
        <dbReference type="ChEBI" id="CHEBI:195537"/>
        <dbReference type="EC" id="3.1.3.62"/>
    </reaction>
    <physiologicalReaction direction="left-to-right" evidence="10">
        <dbReference type="Rhea" id="RHEA:77120"/>
    </physiologicalReaction>
</comment>
<name>A0A2A4HTK0_9GAMM</name>
<evidence type="ECO:0000256" key="15">
    <source>
        <dbReference type="SAM" id="SignalP"/>
    </source>
</evidence>
<evidence type="ECO:0000256" key="10">
    <source>
        <dbReference type="ARBA" id="ARBA00043668"/>
    </source>
</evidence>
<keyword evidence="17" id="KW-1185">Reference proteome</keyword>
<proteinExistence type="inferred from homology"/>
<evidence type="ECO:0000256" key="12">
    <source>
        <dbReference type="ARBA" id="ARBA00043691"/>
    </source>
</evidence>
<evidence type="ECO:0000256" key="11">
    <source>
        <dbReference type="ARBA" id="ARBA00043671"/>
    </source>
</evidence>
<dbReference type="GO" id="GO:0034417">
    <property type="term" value="F:bisphosphoglycerate 3-phosphatase activity"/>
    <property type="evidence" value="ECO:0007669"/>
    <property type="project" value="UniProtKB-EC"/>
</dbReference>
<comment type="catalytic activity">
    <reaction evidence="12">
        <text>1D-myo-inositol hexakisphosphate + H2O = 1D-myo-inositol 1,2,4,5,6-pentakisphosphate + phosphate</text>
        <dbReference type="Rhea" id="RHEA:16989"/>
        <dbReference type="ChEBI" id="CHEBI:15377"/>
        <dbReference type="ChEBI" id="CHEBI:43474"/>
        <dbReference type="ChEBI" id="CHEBI:57798"/>
        <dbReference type="ChEBI" id="CHEBI:58130"/>
        <dbReference type="EC" id="3.1.3.62"/>
    </reaction>
    <physiologicalReaction direction="left-to-right" evidence="12">
        <dbReference type="Rhea" id="RHEA:16990"/>
    </physiologicalReaction>
</comment>
<evidence type="ECO:0000256" key="3">
    <source>
        <dbReference type="ARBA" id="ARBA00012976"/>
    </source>
</evidence>
<evidence type="ECO:0000256" key="7">
    <source>
        <dbReference type="ARBA" id="ARBA00022801"/>
    </source>
</evidence>
<evidence type="ECO:0000313" key="17">
    <source>
        <dbReference type="Proteomes" id="UP000218677"/>
    </source>
</evidence>
<dbReference type="Proteomes" id="UP000218677">
    <property type="component" value="Unassembled WGS sequence"/>
</dbReference>
<evidence type="ECO:0000256" key="9">
    <source>
        <dbReference type="ARBA" id="ARBA00031642"/>
    </source>
</evidence>
<sequence>MKDNASYSLRATALTAATLLLFNYAVADNTPSDNEDSHLSTKTPYPYVPVSYTPAPEGYQPVFINYVGRHGSRHLSSAKYDKTLSELLELAEQEEQLTEEGQALQQQLRRFMEVESGLYGELSISGADELKGIGQRVGEQFGEIFDSERTVLAYATYKDRAPQSRDHFLEGLRLVLGEHTPPIISQHYEKGSDPYLRPYDLATRYQDYKDEGEWTNILGKYLEEQPKNPVFAREILTQIIDEELYTTLSNGELEFEDDKGRVKLNSPEDAVNNLYQLYIISSNLKNEGTFDFGKYFTEEQLAWYENLDILETYYSKGPSLTSTDAPQEIIAPLVKELLVSTDNALKTGDISGIFRFAHAETIIPLSAYLDIAGANKSSDNPANVAALWKGAEITPMGANIQWVLYKRDENHLIKMLRNEQEIAFPIPTDNYPYYAWEDVKNHFTEKLHNSGVDLDSTLENNIELLIEKF</sequence>